<dbReference type="EMBL" id="BJYR01000026">
    <property type="protein sequence ID" value="GEO01784.1"/>
    <property type="molecule type" value="Genomic_DNA"/>
</dbReference>
<dbReference type="Proteomes" id="UP000321464">
    <property type="component" value="Unassembled WGS sequence"/>
</dbReference>
<dbReference type="InterPro" id="IPR023346">
    <property type="entry name" value="Lysozyme-like_dom_sf"/>
</dbReference>
<evidence type="ECO:0000313" key="2">
    <source>
        <dbReference type="EMBL" id="GEO01784.1"/>
    </source>
</evidence>
<dbReference type="Gene3D" id="1.10.530.10">
    <property type="match status" value="1"/>
</dbReference>
<evidence type="ECO:0000313" key="3">
    <source>
        <dbReference type="Proteomes" id="UP000321464"/>
    </source>
</evidence>
<name>A0A512APZ6_9SPHN</name>
<feature type="region of interest" description="Disordered" evidence="1">
    <location>
        <begin position="1"/>
        <end position="21"/>
    </location>
</feature>
<organism evidence="2 3">
    <name type="scientific">Novosphingobium sediminis</name>
    <dbReference type="NCBI Taxonomy" id="707214"/>
    <lineage>
        <taxon>Bacteria</taxon>
        <taxon>Pseudomonadati</taxon>
        <taxon>Pseudomonadota</taxon>
        <taxon>Alphaproteobacteria</taxon>
        <taxon>Sphingomonadales</taxon>
        <taxon>Sphingomonadaceae</taxon>
        <taxon>Novosphingobium</taxon>
    </lineage>
</organism>
<evidence type="ECO:0000256" key="1">
    <source>
        <dbReference type="SAM" id="MobiDB-lite"/>
    </source>
</evidence>
<reference evidence="2 3" key="1">
    <citation type="submission" date="2019-07" db="EMBL/GenBank/DDBJ databases">
        <title>Whole genome shotgun sequence of Novosphingobium sediminis NBRC 106119.</title>
        <authorList>
            <person name="Hosoyama A."/>
            <person name="Uohara A."/>
            <person name="Ohji S."/>
            <person name="Ichikawa N."/>
        </authorList>
    </citation>
    <scope>NUCLEOTIDE SEQUENCE [LARGE SCALE GENOMIC DNA]</scope>
    <source>
        <strain evidence="2 3">NBRC 106119</strain>
    </source>
</reference>
<dbReference type="SUPFAM" id="SSF53955">
    <property type="entry name" value="Lysozyme-like"/>
    <property type="match status" value="1"/>
</dbReference>
<evidence type="ECO:0008006" key="4">
    <source>
        <dbReference type="Google" id="ProtNLM"/>
    </source>
</evidence>
<dbReference type="AlphaFoldDB" id="A0A512APZ6"/>
<comment type="caution">
    <text evidence="2">The sequence shown here is derived from an EMBL/GenBank/DDBJ whole genome shotgun (WGS) entry which is preliminary data.</text>
</comment>
<accession>A0A512APZ6</accession>
<protein>
    <recommendedName>
        <fullName evidence="4">Transglycosylase SLT domain-containing protein</fullName>
    </recommendedName>
</protein>
<sequence>MSEPSTIAVTPAQRPAPDVRPRDVRGAIARAAAATGTDFSYLMAQARLESGLDPKARAATSSAAGLYQFTGQTWLSMLDKHGAAYGLPGAGDAASRGQLLALRSDPELSALMAGELANDNRDFLSGMLGRDPDASELYLAHFLGAEGAGRFLGALGSNPAQSAAALLPKAAAANRGVFFGPAGARSVGEVMDLLRGRMTSAMNAPDAPLPVFARVAQPQGGPIQQAFNAAAHAPDAPPARSMADTLRDAFALSQPGTAPAHVRAAYGQLRSLGI</sequence>
<proteinExistence type="predicted"/>
<gene>
    <name evidence="2" type="ORF">NSE01_36160</name>
</gene>
<dbReference type="RefSeq" id="WP_246135285.1">
    <property type="nucleotide sequence ID" value="NZ_BJYR01000026.1"/>
</dbReference>
<keyword evidence="3" id="KW-1185">Reference proteome</keyword>